<feature type="region of interest" description="Disordered" evidence="1">
    <location>
        <begin position="109"/>
        <end position="238"/>
    </location>
</feature>
<feature type="compositionally biased region" description="Low complexity" evidence="1">
    <location>
        <begin position="162"/>
        <end position="238"/>
    </location>
</feature>
<sequence>MAPSGEHRPEDLGQAPIRAASIAVGNAAATLRQQVKNLDSHASGQTVAKQCEILTAQAGIAEKVSSNLAIVAAALGIREEAAKAWNRNAPKDSEIAAAETAVADAKKKLQDASTASGDTSAASTELENAQKHLGDLRRRRREADKAYGKAEQRAEAKLAEITLTNSSTGNGTEGGAPTAGATSPGTGTGSPATGTGKPAPSTSNGKTTTGTGKPSSTPAATLAAAKPADTETSTATPESTAALAALLASQQQQPAAQAQAQPTAATPTAATPTAAVPQQPEKKDTPQSKSSPLDSILGSDGVFGLDDAARALGPTAVALGGTPASTTSSHNTPAAATPSAPASSAPSATGLSAGTVTQPTTSGTSAQGLTTATDVTGRPAEQQRSAFSPGPETKTSSATGTSSAAAPAHAAGTRPVGGGMPMMGPMGGMAPMGGAGKGDRDKELTTSATGSEESYLLHGRHAVDEAVPGGTIAQKDHPRRRPPESDAA</sequence>
<dbReference type="Proteomes" id="UP001635817">
    <property type="component" value="Unassembled WGS sequence"/>
</dbReference>
<name>A0ABW9LNM9_9MYCO</name>
<feature type="region of interest" description="Disordered" evidence="1">
    <location>
        <begin position="253"/>
        <end position="298"/>
    </location>
</feature>
<proteinExistence type="predicted"/>
<evidence type="ECO:0000256" key="1">
    <source>
        <dbReference type="SAM" id="MobiDB-lite"/>
    </source>
</evidence>
<feature type="compositionally biased region" description="Low complexity" evidence="1">
    <location>
        <begin position="395"/>
        <end position="413"/>
    </location>
</feature>
<gene>
    <name evidence="2" type="ORF">ACK4CP_04055</name>
</gene>
<dbReference type="RefSeq" id="WP_409548493.1">
    <property type="nucleotide sequence ID" value="NZ_JBKBDE010000001.1"/>
</dbReference>
<feature type="compositionally biased region" description="Basic and acidic residues" evidence="1">
    <location>
        <begin position="128"/>
        <end position="158"/>
    </location>
</feature>
<feature type="compositionally biased region" description="Gly residues" evidence="1">
    <location>
        <begin position="415"/>
        <end position="436"/>
    </location>
</feature>
<feature type="compositionally biased region" description="Low complexity" evidence="1">
    <location>
        <begin position="253"/>
        <end position="279"/>
    </location>
</feature>
<keyword evidence="3" id="KW-1185">Reference proteome</keyword>
<evidence type="ECO:0000313" key="3">
    <source>
        <dbReference type="Proteomes" id="UP001635817"/>
    </source>
</evidence>
<reference evidence="2 3" key="1">
    <citation type="submission" date="2024-12" db="EMBL/GenBank/DDBJ databases">
        <title>The coexistence of Mycolicibacterium septicum and Mycolicibacterium nivoides in clinical samples.</title>
        <authorList>
            <person name="Wang C."/>
            <person name="Feng Y."/>
            <person name="Zong Z."/>
        </authorList>
    </citation>
    <scope>NUCLEOTIDE SEQUENCE [LARGE SCALE GENOMIC DNA]</scope>
    <source>
        <strain evidence="2 3">120310</strain>
    </source>
</reference>
<feature type="compositionally biased region" description="Low complexity" evidence="1">
    <location>
        <begin position="111"/>
        <end position="124"/>
    </location>
</feature>
<organism evidence="2 3">
    <name type="scientific">Mycolicibacterium septicum</name>
    <dbReference type="NCBI Taxonomy" id="98668"/>
    <lineage>
        <taxon>Bacteria</taxon>
        <taxon>Bacillati</taxon>
        <taxon>Actinomycetota</taxon>
        <taxon>Actinomycetes</taxon>
        <taxon>Mycobacteriales</taxon>
        <taxon>Mycobacteriaceae</taxon>
        <taxon>Mycolicibacterium</taxon>
    </lineage>
</organism>
<feature type="compositionally biased region" description="Polar residues" evidence="1">
    <location>
        <begin position="356"/>
        <end position="374"/>
    </location>
</feature>
<evidence type="ECO:0000313" key="2">
    <source>
        <dbReference type="EMBL" id="MFN6549550.1"/>
    </source>
</evidence>
<feature type="region of interest" description="Disordered" evidence="1">
    <location>
        <begin position="322"/>
        <end position="488"/>
    </location>
</feature>
<protein>
    <submittedName>
        <fullName evidence="2">Uncharacterized protein</fullName>
    </submittedName>
</protein>
<accession>A0ABW9LNM9</accession>
<feature type="compositionally biased region" description="Low complexity" evidence="1">
    <location>
        <begin position="322"/>
        <end position="355"/>
    </location>
</feature>
<dbReference type="EMBL" id="JBKBDE010000001">
    <property type="protein sequence ID" value="MFN6549550.1"/>
    <property type="molecule type" value="Genomic_DNA"/>
</dbReference>
<comment type="caution">
    <text evidence="2">The sequence shown here is derived from an EMBL/GenBank/DDBJ whole genome shotgun (WGS) entry which is preliminary data.</text>
</comment>